<dbReference type="Proteomes" id="UP000298652">
    <property type="component" value="Chromosome 9"/>
</dbReference>
<evidence type="ECO:0000313" key="5">
    <source>
        <dbReference type="EMBL" id="TKV93492.1"/>
    </source>
</evidence>
<feature type="region of interest" description="Disordered" evidence="3">
    <location>
        <begin position="1"/>
        <end position="41"/>
    </location>
</feature>
<feature type="compositionally biased region" description="Low complexity" evidence="3">
    <location>
        <begin position="1"/>
        <end position="16"/>
    </location>
</feature>
<feature type="compositionally biased region" description="Pro residues" evidence="3">
    <location>
        <begin position="31"/>
        <end position="41"/>
    </location>
</feature>
<dbReference type="AlphaFoldDB" id="A0A4U6T106"/>
<keyword evidence="6" id="KW-1185">Reference proteome</keyword>
<gene>
    <name evidence="5" type="ORF">SEVIR_9G229000v2</name>
</gene>
<evidence type="ECO:0000256" key="1">
    <source>
        <dbReference type="ARBA" id="ARBA00022679"/>
    </source>
</evidence>
<dbReference type="PANTHER" id="PTHR42774">
    <property type="entry name" value="PHOSPHOTRANSFERASE SYSTEM TRANSPORT PROTEIN"/>
    <property type="match status" value="1"/>
</dbReference>
<protein>
    <recommendedName>
        <fullName evidence="4">Carbohydrate kinase PfkB domain-containing protein</fullName>
    </recommendedName>
</protein>
<proteinExistence type="predicted"/>
<dbReference type="InterPro" id="IPR052562">
    <property type="entry name" value="Ketohexokinase-related"/>
</dbReference>
<feature type="domain" description="Carbohydrate kinase PfkB" evidence="4">
    <location>
        <begin position="134"/>
        <end position="359"/>
    </location>
</feature>
<reference evidence="5" key="1">
    <citation type="submission" date="2019-03" db="EMBL/GenBank/DDBJ databases">
        <title>WGS assembly of Setaria viridis.</title>
        <authorList>
            <person name="Huang P."/>
            <person name="Jenkins J."/>
            <person name="Grimwood J."/>
            <person name="Barry K."/>
            <person name="Healey A."/>
            <person name="Mamidi S."/>
            <person name="Sreedasyam A."/>
            <person name="Shu S."/>
            <person name="Feldman M."/>
            <person name="Wu J."/>
            <person name="Yu Y."/>
            <person name="Chen C."/>
            <person name="Johnson J."/>
            <person name="Rokhsar D."/>
            <person name="Baxter I."/>
            <person name="Schmutz J."/>
            <person name="Brutnell T."/>
            <person name="Kellogg E."/>
        </authorList>
    </citation>
    <scope>NUCLEOTIDE SEQUENCE [LARGE SCALE GENOMIC DNA]</scope>
</reference>
<organism evidence="5 6">
    <name type="scientific">Setaria viridis</name>
    <name type="common">Green bristlegrass</name>
    <name type="synonym">Setaria italica subsp. viridis</name>
    <dbReference type="NCBI Taxonomy" id="4556"/>
    <lineage>
        <taxon>Eukaryota</taxon>
        <taxon>Viridiplantae</taxon>
        <taxon>Streptophyta</taxon>
        <taxon>Embryophyta</taxon>
        <taxon>Tracheophyta</taxon>
        <taxon>Spermatophyta</taxon>
        <taxon>Magnoliopsida</taxon>
        <taxon>Liliopsida</taxon>
        <taxon>Poales</taxon>
        <taxon>Poaceae</taxon>
        <taxon>PACMAD clade</taxon>
        <taxon>Panicoideae</taxon>
        <taxon>Panicodae</taxon>
        <taxon>Paniceae</taxon>
        <taxon>Cenchrinae</taxon>
        <taxon>Setaria</taxon>
    </lineage>
</organism>
<keyword evidence="1" id="KW-0808">Transferase</keyword>
<evidence type="ECO:0000259" key="4">
    <source>
        <dbReference type="Pfam" id="PF00294"/>
    </source>
</evidence>
<dbReference type="InterPro" id="IPR011611">
    <property type="entry name" value="PfkB_dom"/>
</dbReference>
<dbReference type="EMBL" id="CM016560">
    <property type="protein sequence ID" value="TKV93492.1"/>
    <property type="molecule type" value="Genomic_DNA"/>
</dbReference>
<dbReference type="Gene3D" id="3.40.1190.20">
    <property type="match status" value="2"/>
</dbReference>
<dbReference type="PANTHER" id="PTHR42774:SF12">
    <property type="entry name" value="CARBOHYDRATE KINASE PFKB DOMAIN-CONTAINING PROTEIN"/>
    <property type="match status" value="1"/>
</dbReference>
<dbReference type="OMA" id="VIRCNAS"/>
<evidence type="ECO:0000256" key="2">
    <source>
        <dbReference type="ARBA" id="ARBA00022777"/>
    </source>
</evidence>
<dbReference type="InterPro" id="IPR002139">
    <property type="entry name" value="Ribo/fructo_kinase"/>
</dbReference>
<sequence>MRATARRPTPSDPATRTTRRRPAPNTNQKGPAPPPFSAAPLPLPPAAFQANFAIAELRPLRSPTYHRRPGRRAATAMPLLLPNPRSPPPSPLRVLSSSAAALGGFLLRSGHRAGARRLHAALAGDNRVVLGCGLVTLDYLATVDAYPRPDDKIRTGELQKSGGGNAGNALTAAARLGLNTRVISKVANDETGGTVLSELKETGIDTSHVIISDGGNTTFVYIIIDKQTKTRTCILTPGDPPMVPSDLPMSSLSAALQDVSLLYLDGYSPEMALAVAKQADQMNIPILVDAEQERTKEELEGLLILASYIVCSGKFPKNWTSIPSLPCALLEILLQYPRAKFVIATLGEKGCMMLERSEAGDDSVVDAADIEAVADSLRLELHKDGIFPTCVASKSLRLSARGQGTVSGRLLIGTAEVIPASELADTTGCGDAFIGAVLHALSTEIPTEKMLPFASQVAGIKCRAIGARAGLPWRSDQRLAKYL</sequence>
<feature type="domain" description="Carbohydrate kinase PfkB" evidence="4">
    <location>
        <begin position="418"/>
        <end position="473"/>
    </location>
</feature>
<feature type="region of interest" description="Disordered" evidence="3">
    <location>
        <begin position="63"/>
        <end position="93"/>
    </location>
</feature>
<dbReference type="InterPro" id="IPR029056">
    <property type="entry name" value="Ribokinase-like"/>
</dbReference>
<evidence type="ECO:0000256" key="3">
    <source>
        <dbReference type="SAM" id="MobiDB-lite"/>
    </source>
</evidence>
<dbReference type="Pfam" id="PF00294">
    <property type="entry name" value="PfkB"/>
    <property type="match status" value="2"/>
</dbReference>
<dbReference type="Gramene" id="TKV93492">
    <property type="protein sequence ID" value="TKV93492"/>
    <property type="gene ID" value="SEVIR_9G229000v2"/>
</dbReference>
<dbReference type="GO" id="GO:0016301">
    <property type="term" value="F:kinase activity"/>
    <property type="evidence" value="ECO:0007669"/>
    <property type="project" value="UniProtKB-KW"/>
</dbReference>
<dbReference type="PRINTS" id="PR00990">
    <property type="entry name" value="RIBOKINASE"/>
</dbReference>
<keyword evidence="2" id="KW-0418">Kinase</keyword>
<name>A0A4U6T106_SETVI</name>
<evidence type="ECO:0000313" key="6">
    <source>
        <dbReference type="Proteomes" id="UP000298652"/>
    </source>
</evidence>
<dbReference type="SUPFAM" id="SSF53613">
    <property type="entry name" value="Ribokinase-like"/>
    <property type="match status" value="1"/>
</dbReference>
<accession>A0A4U6T106</accession>